<keyword evidence="3" id="KW-1185">Reference proteome</keyword>
<evidence type="ECO:0000313" key="3">
    <source>
        <dbReference type="Proteomes" id="UP001324115"/>
    </source>
</evidence>
<comment type="caution">
    <text evidence="2">The sequence shown here is derived from an EMBL/GenBank/DDBJ whole genome shotgun (WGS) entry which is preliminary data.</text>
</comment>
<accession>A0AAN7EKP1</accession>
<gene>
    <name evidence="2" type="ORF">RGQ29_031452</name>
</gene>
<evidence type="ECO:0000256" key="1">
    <source>
        <dbReference type="SAM" id="SignalP"/>
    </source>
</evidence>
<organism evidence="2 3">
    <name type="scientific">Quercus rubra</name>
    <name type="common">Northern red oak</name>
    <name type="synonym">Quercus borealis</name>
    <dbReference type="NCBI Taxonomy" id="3512"/>
    <lineage>
        <taxon>Eukaryota</taxon>
        <taxon>Viridiplantae</taxon>
        <taxon>Streptophyta</taxon>
        <taxon>Embryophyta</taxon>
        <taxon>Tracheophyta</taxon>
        <taxon>Spermatophyta</taxon>
        <taxon>Magnoliopsida</taxon>
        <taxon>eudicotyledons</taxon>
        <taxon>Gunneridae</taxon>
        <taxon>Pentapetalae</taxon>
        <taxon>rosids</taxon>
        <taxon>fabids</taxon>
        <taxon>Fagales</taxon>
        <taxon>Fagaceae</taxon>
        <taxon>Quercus</taxon>
    </lineage>
</organism>
<reference evidence="2 3" key="1">
    <citation type="journal article" date="2023" name="G3 (Bethesda)">
        <title>A haplotype-resolved chromosome-scale genome for Quercus rubra L. provides insights into the genetics of adaptive traits for red oak species.</title>
        <authorList>
            <person name="Kapoor B."/>
            <person name="Jenkins J."/>
            <person name="Schmutz J."/>
            <person name="Zhebentyayeva T."/>
            <person name="Kuelheim C."/>
            <person name="Coggeshall M."/>
            <person name="Heim C."/>
            <person name="Lasky J.R."/>
            <person name="Leites L."/>
            <person name="Islam-Faridi N."/>
            <person name="Romero-Severson J."/>
            <person name="DeLeo V.L."/>
            <person name="Lucas S.M."/>
            <person name="Lazic D."/>
            <person name="Gailing O."/>
            <person name="Carlson J."/>
            <person name="Staton M."/>
        </authorList>
    </citation>
    <scope>NUCLEOTIDE SEQUENCE [LARGE SCALE GENOMIC DNA]</scope>
    <source>
        <strain evidence="2">Pseudo-F2</strain>
    </source>
</reference>
<dbReference type="AlphaFoldDB" id="A0AAN7EKP1"/>
<feature type="signal peptide" evidence="1">
    <location>
        <begin position="1"/>
        <end position="27"/>
    </location>
</feature>
<proteinExistence type="predicted"/>
<feature type="chain" id="PRO_5042925992" description="Transmembrane protein" evidence="1">
    <location>
        <begin position="28"/>
        <end position="77"/>
    </location>
</feature>
<sequence length="77" mass="8508">MDAKTSIRIITIAMLLFSFLSSAMVVAEPNNVALEAKKKSSLRRIMFQMKTTGKFALPDHGPICYTNCSPGYDPQNP</sequence>
<dbReference type="EMBL" id="JAXUIC010000009">
    <property type="protein sequence ID" value="KAK4573498.1"/>
    <property type="molecule type" value="Genomic_DNA"/>
</dbReference>
<protein>
    <recommendedName>
        <fullName evidence="4">Transmembrane protein</fullName>
    </recommendedName>
</protein>
<name>A0AAN7EKP1_QUERU</name>
<evidence type="ECO:0008006" key="4">
    <source>
        <dbReference type="Google" id="ProtNLM"/>
    </source>
</evidence>
<keyword evidence="1" id="KW-0732">Signal</keyword>
<evidence type="ECO:0000313" key="2">
    <source>
        <dbReference type="EMBL" id="KAK4573498.1"/>
    </source>
</evidence>
<dbReference type="Proteomes" id="UP001324115">
    <property type="component" value="Unassembled WGS sequence"/>
</dbReference>